<dbReference type="EMBL" id="KZ269977">
    <property type="protein sequence ID" value="OZC12396.1"/>
    <property type="molecule type" value="Genomic_DNA"/>
</dbReference>
<accession>A0A238C5A6</accession>
<keyword evidence="3" id="KW-1185">Reference proteome</keyword>
<proteinExistence type="predicted"/>
<protein>
    <recommendedName>
        <fullName evidence="4">DUF19 domain-containing protein</fullName>
    </recommendedName>
</protein>
<evidence type="ECO:0000313" key="2">
    <source>
        <dbReference type="EMBL" id="OZC12396.1"/>
    </source>
</evidence>
<evidence type="ECO:0008006" key="4">
    <source>
        <dbReference type="Google" id="ProtNLM"/>
    </source>
</evidence>
<dbReference type="AlphaFoldDB" id="A0A238C5A6"/>
<reference evidence="2 3" key="1">
    <citation type="submission" date="2015-12" db="EMBL/GenBank/DDBJ databases">
        <title>Draft genome of the nematode, Onchocerca flexuosa.</title>
        <authorList>
            <person name="Mitreva M."/>
        </authorList>
    </citation>
    <scope>NUCLEOTIDE SEQUENCE [LARGE SCALE GENOMIC DNA]</scope>
    <source>
        <strain evidence="2">Red Deer</strain>
    </source>
</reference>
<sequence length="217" mass="25606">MWRFSLTFSILFIHAAHVESWLCYDLLEQCTIGIGAFLDIKMINPDNMNHFCENYTYSIIPCIANGMKQQPGNTHYERFLTFRECVENDRLKQNNSQNMKNMIKILRLYLYSCLYNSMADMSQSSCFNKLVQNCVEKTPTARKCYYWRCKSRDFLTLKKSNIDLAKEDEENEDEENFNKTILNGVEDWKTSKFSKLGNYQAMNLNFAIWLVALHQLV</sequence>
<gene>
    <name evidence="2" type="ORF">X798_00027</name>
</gene>
<name>A0A238C5A6_9BILA</name>
<feature type="chain" id="PRO_5012285758" description="DUF19 domain-containing protein" evidence="1">
    <location>
        <begin position="21"/>
        <end position="217"/>
    </location>
</feature>
<feature type="signal peptide" evidence="1">
    <location>
        <begin position="1"/>
        <end position="20"/>
    </location>
</feature>
<evidence type="ECO:0000256" key="1">
    <source>
        <dbReference type="SAM" id="SignalP"/>
    </source>
</evidence>
<dbReference type="OrthoDB" id="5868974at2759"/>
<dbReference type="Proteomes" id="UP000242913">
    <property type="component" value="Unassembled WGS sequence"/>
</dbReference>
<keyword evidence="1" id="KW-0732">Signal</keyword>
<organism evidence="2 3">
    <name type="scientific">Onchocerca flexuosa</name>
    <dbReference type="NCBI Taxonomy" id="387005"/>
    <lineage>
        <taxon>Eukaryota</taxon>
        <taxon>Metazoa</taxon>
        <taxon>Ecdysozoa</taxon>
        <taxon>Nematoda</taxon>
        <taxon>Chromadorea</taxon>
        <taxon>Rhabditida</taxon>
        <taxon>Spirurina</taxon>
        <taxon>Spiruromorpha</taxon>
        <taxon>Filarioidea</taxon>
        <taxon>Onchocercidae</taxon>
        <taxon>Onchocerca</taxon>
    </lineage>
</organism>
<evidence type="ECO:0000313" key="3">
    <source>
        <dbReference type="Proteomes" id="UP000242913"/>
    </source>
</evidence>